<feature type="domain" description="Bacteriophage Mu Gp45 N-terminal" evidence="2">
    <location>
        <begin position="25"/>
        <end position="91"/>
    </location>
</feature>
<dbReference type="OrthoDB" id="9802994at2"/>
<dbReference type="InterPro" id="IPR053861">
    <property type="entry name" value="Phage_Mu_Gp45_N"/>
</dbReference>
<dbReference type="RefSeq" id="WP_089849429.1">
    <property type="nucleotide sequence ID" value="NZ_FPAQ01000017.1"/>
</dbReference>
<dbReference type="AlphaFoldDB" id="A0A1I7AFS8"/>
<dbReference type="InterPro" id="IPR040629">
    <property type="entry name" value="Phage_spike"/>
</dbReference>
<gene>
    <name evidence="4" type="ORF">SAMN04487956_11742</name>
</gene>
<evidence type="ECO:0000256" key="1">
    <source>
        <dbReference type="SAM" id="MobiDB-lite"/>
    </source>
</evidence>
<proteinExistence type="predicted"/>
<reference evidence="4 5" key="1">
    <citation type="submission" date="2016-10" db="EMBL/GenBank/DDBJ databases">
        <authorList>
            <person name="de Groot N.N."/>
        </authorList>
    </citation>
    <scope>NUCLEOTIDE SEQUENCE [LARGE SCALE GENOMIC DNA]</scope>
    <source>
        <strain evidence="4 5">CGMCC 1.6493</strain>
    </source>
</reference>
<organism evidence="4 5">
    <name type="scientific">Halomonas saccharevitans</name>
    <dbReference type="NCBI Taxonomy" id="416872"/>
    <lineage>
        <taxon>Bacteria</taxon>
        <taxon>Pseudomonadati</taxon>
        <taxon>Pseudomonadota</taxon>
        <taxon>Gammaproteobacteria</taxon>
        <taxon>Oceanospirillales</taxon>
        <taxon>Halomonadaceae</taxon>
        <taxon>Halomonas</taxon>
    </lineage>
</organism>
<evidence type="ECO:0000259" key="3">
    <source>
        <dbReference type="Pfam" id="PF18715"/>
    </source>
</evidence>
<dbReference type="EMBL" id="FPAQ01000017">
    <property type="protein sequence ID" value="SFT73710.1"/>
    <property type="molecule type" value="Genomic_DNA"/>
</dbReference>
<dbReference type="Pfam" id="PF06890">
    <property type="entry name" value="Phage_Mu_Gp45"/>
    <property type="match status" value="1"/>
</dbReference>
<dbReference type="Pfam" id="PF18715">
    <property type="entry name" value="Phage_spike"/>
    <property type="match status" value="1"/>
</dbReference>
<dbReference type="InterPro" id="IPR014462">
    <property type="entry name" value="Phage_Mu_Gp45"/>
</dbReference>
<dbReference type="PIRSF" id="PIRSF012337">
    <property type="entry name" value="gp45"/>
    <property type="match status" value="1"/>
</dbReference>
<accession>A0A1I7AFS8</accession>
<evidence type="ECO:0000313" key="4">
    <source>
        <dbReference type="EMBL" id="SFT73710.1"/>
    </source>
</evidence>
<protein>
    <submittedName>
        <fullName evidence="4">Phage baseplate assembly protein V</fullName>
    </submittedName>
</protein>
<dbReference type="InterPro" id="IPR013046">
    <property type="entry name" value="GpV/Gp45"/>
</dbReference>
<dbReference type="NCBIfam" id="TIGR01644">
    <property type="entry name" value="phage_P2_V"/>
    <property type="match status" value="1"/>
</dbReference>
<evidence type="ECO:0000259" key="2">
    <source>
        <dbReference type="Pfam" id="PF06890"/>
    </source>
</evidence>
<sequence length="197" mass="21276">MSDQRRTWQRMMGPVWRRLRLLVSRGVLKLVDDSLKLQGVQVSLLGGEPAWAERFQEYGYTSHPHPGAEAIVAAVGGARAHLVALSVDDRRYRPKGLKAGEVCLYTDEGDEIRFKRGRIIGVKAGSKLDVTAPEAVFNSSTSVTLNTPKVIATGDIEAAGQVRDGVGTMQGMRNTYNGHDHGGDSGGTTSTPNQEMG</sequence>
<evidence type="ECO:0000313" key="5">
    <source>
        <dbReference type="Proteomes" id="UP000199594"/>
    </source>
</evidence>
<name>A0A1I7AFS8_9GAMM</name>
<feature type="region of interest" description="Disordered" evidence="1">
    <location>
        <begin position="176"/>
        <end position="197"/>
    </location>
</feature>
<feature type="domain" description="Phage spike trimer" evidence="3">
    <location>
        <begin position="131"/>
        <end position="171"/>
    </location>
</feature>
<dbReference type="Proteomes" id="UP000199594">
    <property type="component" value="Unassembled WGS sequence"/>
</dbReference>